<comment type="caution">
    <text evidence="13">The sequence shown here is derived from an EMBL/GenBank/DDBJ whole genome shotgun (WGS) entry which is preliminary data.</text>
</comment>
<evidence type="ECO:0000256" key="11">
    <source>
        <dbReference type="SAM" id="MobiDB-lite"/>
    </source>
</evidence>
<evidence type="ECO:0000256" key="5">
    <source>
        <dbReference type="ARBA" id="ARBA00022777"/>
    </source>
</evidence>
<dbReference type="PROSITE" id="PS50011">
    <property type="entry name" value="PROTEIN_KINASE_DOM"/>
    <property type="match status" value="1"/>
</dbReference>
<dbReference type="PROSITE" id="PS00107">
    <property type="entry name" value="PROTEIN_KINASE_ATP"/>
    <property type="match status" value="1"/>
</dbReference>
<feature type="region of interest" description="Disordered" evidence="11">
    <location>
        <begin position="1"/>
        <end position="21"/>
    </location>
</feature>
<reference evidence="13" key="1">
    <citation type="journal article" date="2022" name="bioRxiv">
        <title>Genomics of Preaxostyla Flagellates Illuminates Evolutionary Transitions and the Path Towards Mitochondrial Loss.</title>
        <authorList>
            <person name="Novak L.V.F."/>
            <person name="Treitli S.C."/>
            <person name="Pyrih J."/>
            <person name="Halakuc P."/>
            <person name="Pipaliya S.V."/>
            <person name="Vacek V."/>
            <person name="Brzon O."/>
            <person name="Soukal P."/>
            <person name="Eme L."/>
            <person name="Dacks J.B."/>
            <person name="Karnkowska A."/>
            <person name="Elias M."/>
            <person name="Hampl V."/>
        </authorList>
    </citation>
    <scope>NUCLEOTIDE SEQUENCE</scope>
    <source>
        <strain evidence="13">RCP-MX</strain>
    </source>
</reference>
<proteinExistence type="inferred from homology"/>
<feature type="region of interest" description="Disordered" evidence="11">
    <location>
        <begin position="365"/>
        <end position="420"/>
    </location>
</feature>
<dbReference type="PROSITE" id="PS00108">
    <property type="entry name" value="PROTEIN_KINASE_ST"/>
    <property type="match status" value="1"/>
</dbReference>
<dbReference type="InterPro" id="IPR011009">
    <property type="entry name" value="Kinase-like_dom_sf"/>
</dbReference>
<keyword evidence="3" id="KW-0808">Transferase</keyword>
<keyword evidence="5 13" id="KW-0418">Kinase</keyword>
<dbReference type="SUPFAM" id="SSF56112">
    <property type="entry name" value="Protein kinase-like (PK-like)"/>
    <property type="match status" value="1"/>
</dbReference>
<organism evidence="13 14">
    <name type="scientific">Paratrimastix pyriformis</name>
    <dbReference type="NCBI Taxonomy" id="342808"/>
    <lineage>
        <taxon>Eukaryota</taxon>
        <taxon>Metamonada</taxon>
        <taxon>Preaxostyla</taxon>
        <taxon>Paratrimastigidae</taxon>
        <taxon>Paratrimastix</taxon>
    </lineage>
</organism>
<evidence type="ECO:0000256" key="10">
    <source>
        <dbReference type="RuleBase" id="RU000304"/>
    </source>
</evidence>
<evidence type="ECO:0000256" key="6">
    <source>
        <dbReference type="ARBA" id="ARBA00022840"/>
    </source>
</evidence>
<gene>
    <name evidence="13" type="ORF">PAPYR_4333</name>
</gene>
<dbReference type="Pfam" id="PF00069">
    <property type="entry name" value="Pkinase"/>
    <property type="match status" value="1"/>
</dbReference>
<name>A0ABQ8UPF8_9EUKA</name>
<dbReference type="PANTHER" id="PTHR24054:SF0">
    <property type="entry name" value="CASEIN KINASE II SUBUNIT ALPHA"/>
    <property type="match status" value="1"/>
</dbReference>
<dbReference type="InterPro" id="IPR017441">
    <property type="entry name" value="Protein_kinase_ATP_BS"/>
</dbReference>
<dbReference type="CDD" id="cd14132">
    <property type="entry name" value="STKc_CK2_alpha"/>
    <property type="match status" value="1"/>
</dbReference>
<evidence type="ECO:0000256" key="4">
    <source>
        <dbReference type="ARBA" id="ARBA00022741"/>
    </source>
</evidence>
<evidence type="ECO:0000313" key="14">
    <source>
        <dbReference type="Proteomes" id="UP001141327"/>
    </source>
</evidence>
<dbReference type="Gene3D" id="3.30.200.20">
    <property type="entry name" value="Phosphorylase Kinase, domain 1"/>
    <property type="match status" value="1"/>
</dbReference>
<accession>A0ABQ8UPF8</accession>
<evidence type="ECO:0000259" key="12">
    <source>
        <dbReference type="PROSITE" id="PS50011"/>
    </source>
</evidence>
<dbReference type="PANTHER" id="PTHR24054">
    <property type="entry name" value="CASEIN KINASE II SUBUNIT ALPHA"/>
    <property type="match status" value="1"/>
</dbReference>
<comment type="catalytic activity">
    <reaction evidence="8">
        <text>L-seryl-[protein] + ATP = O-phospho-L-seryl-[protein] + ADP + H(+)</text>
        <dbReference type="Rhea" id="RHEA:17989"/>
        <dbReference type="Rhea" id="RHEA-COMP:9863"/>
        <dbReference type="Rhea" id="RHEA-COMP:11604"/>
        <dbReference type="ChEBI" id="CHEBI:15378"/>
        <dbReference type="ChEBI" id="CHEBI:29999"/>
        <dbReference type="ChEBI" id="CHEBI:30616"/>
        <dbReference type="ChEBI" id="CHEBI:83421"/>
        <dbReference type="ChEBI" id="CHEBI:456216"/>
        <dbReference type="EC" id="2.7.11.1"/>
    </reaction>
</comment>
<comment type="similarity">
    <text evidence="10">Belongs to the protein kinase superfamily.</text>
</comment>
<dbReference type="Proteomes" id="UP001141327">
    <property type="component" value="Unassembled WGS sequence"/>
</dbReference>
<evidence type="ECO:0000256" key="8">
    <source>
        <dbReference type="ARBA" id="ARBA00048679"/>
    </source>
</evidence>
<dbReference type="InterPro" id="IPR000719">
    <property type="entry name" value="Prot_kinase_dom"/>
</dbReference>
<evidence type="ECO:0000256" key="9">
    <source>
        <dbReference type="PROSITE-ProRule" id="PRU10141"/>
    </source>
</evidence>
<dbReference type="EC" id="2.7.11.1" evidence="1"/>
<feature type="compositionally biased region" description="Low complexity" evidence="11">
    <location>
        <begin position="378"/>
        <end position="411"/>
    </location>
</feature>
<keyword evidence="14" id="KW-1185">Reference proteome</keyword>
<dbReference type="Gene3D" id="1.10.510.10">
    <property type="entry name" value="Transferase(Phosphotransferase) domain 1"/>
    <property type="match status" value="1"/>
</dbReference>
<feature type="domain" description="Protein kinase" evidence="12">
    <location>
        <begin position="55"/>
        <end position="338"/>
    </location>
</feature>
<dbReference type="EMBL" id="JAPMOS010000018">
    <property type="protein sequence ID" value="KAJ4459602.1"/>
    <property type="molecule type" value="Genomic_DNA"/>
</dbReference>
<comment type="catalytic activity">
    <reaction evidence="7">
        <text>L-threonyl-[protein] + ATP = O-phospho-L-threonyl-[protein] + ADP + H(+)</text>
        <dbReference type="Rhea" id="RHEA:46608"/>
        <dbReference type="Rhea" id="RHEA-COMP:11060"/>
        <dbReference type="Rhea" id="RHEA-COMP:11605"/>
        <dbReference type="ChEBI" id="CHEBI:15378"/>
        <dbReference type="ChEBI" id="CHEBI:30013"/>
        <dbReference type="ChEBI" id="CHEBI:30616"/>
        <dbReference type="ChEBI" id="CHEBI:61977"/>
        <dbReference type="ChEBI" id="CHEBI:456216"/>
        <dbReference type="EC" id="2.7.11.1"/>
    </reaction>
</comment>
<keyword evidence="6 9" id="KW-0067">ATP-binding</keyword>
<protein>
    <recommendedName>
        <fullName evidence="1">non-specific serine/threonine protein kinase</fullName>
        <ecNumber evidence="1">2.7.11.1</ecNumber>
    </recommendedName>
</protein>
<dbReference type="InterPro" id="IPR045216">
    <property type="entry name" value="CK2_alpha"/>
</dbReference>
<keyword evidence="2 10" id="KW-0723">Serine/threonine-protein kinase</keyword>
<evidence type="ECO:0000256" key="3">
    <source>
        <dbReference type="ARBA" id="ARBA00022679"/>
    </source>
</evidence>
<evidence type="ECO:0000256" key="1">
    <source>
        <dbReference type="ARBA" id="ARBA00012513"/>
    </source>
</evidence>
<dbReference type="SMART" id="SM00220">
    <property type="entry name" value="S_TKc"/>
    <property type="match status" value="1"/>
</dbReference>
<evidence type="ECO:0000313" key="13">
    <source>
        <dbReference type="EMBL" id="KAJ4459602.1"/>
    </source>
</evidence>
<feature type="binding site" evidence="9">
    <location>
        <position position="85"/>
    </location>
    <ligand>
        <name>ATP</name>
        <dbReference type="ChEBI" id="CHEBI:30616"/>
    </ligand>
</feature>
<sequence>MSRQPGTKPPQAAQKKSENWKLSRSRVYADANTGRPEAYWNYENSPIEYSLPENYEVVKKVGRGKYSEVFEGVNISRSCELCVIKVLKPVKKKKILREVKVLNNLKDGPNIIGLYDVVRDPETKVPSFIFEHVDNEDFKTLYPRLADHEVRYYMYQVLKALDFSHSQGIMHRDIKPHNVMIDHNKHKLRVIDWGLAEFYHPGTEYNVRVASRHYKGPELLVDLRTYDYSLDIWSFGCMFAGLIFKKNPFFRGRDNNDQLLKICQVLGSDEFLEYVRKYELEFDTHPYQGFPRRPWESFVTPGCQNLCSPEALDFLDKMLRFDHQERLTAREAMMHPYFAHVRAHDDERATSGMGGPDYLDMWQAQHQQNPSPGPAPAPAATIPSPAAVAGGPMPSPSFSGSVAGPSSSLSGGPPPAAKRF</sequence>
<evidence type="ECO:0000256" key="2">
    <source>
        <dbReference type="ARBA" id="ARBA00022527"/>
    </source>
</evidence>
<keyword evidence="4 9" id="KW-0547">Nucleotide-binding</keyword>
<dbReference type="InterPro" id="IPR008271">
    <property type="entry name" value="Ser/Thr_kinase_AS"/>
</dbReference>
<evidence type="ECO:0000256" key="7">
    <source>
        <dbReference type="ARBA" id="ARBA00047899"/>
    </source>
</evidence>
<dbReference type="GO" id="GO:0016301">
    <property type="term" value="F:kinase activity"/>
    <property type="evidence" value="ECO:0007669"/>
    <property type="project" value="UniProtKB-KW"/>
</dbReference>